<keyword evidence="2" id="KW-0663">Pyridoxal phosphate</keyword>
<dbReference type="Gene3D" id="1.10.10.10">
    <property type="entry name" value="Winged helix-like DNA-binding domain superfamily/Winged helix DNA-binding domain"/>
    <property type="match status" value="1"/>
</dbReference>
<dbReference type="PANTHER" id="PTHR46577:SF1">
    <property type="entry name" value="HTH-TYPE TRANSCRIPTIONAL REGULATORY PROTEIN GABR"/>
    <property type="match status" value="1"/>
</dbReference>
<keyword evidence="5" id="KW-0804">Transcription</keyword>
<evidence type="ECO:0000256" key="2">
    <source>
        <dbReference type="ARBA" id="ARBA00022898"/>
    </source>
</evidence>
<dbReference type="CDD" id="cd07377">
    <property type="entry name" value="WHTH_GntR"/>
    <property type="match status" value="1"/>
</dbReference>
<dbReference type="Gene3D" id="3.40.640.10">
    <property type="entry name" value="Type I PLP-dependent aspartate aminotransferase-like (Major domain)"/>
    <property type="match status" value="1"/>
</dbReference>
<evidence type="ECO:0000256" key="5">
    <source>
        <dbReference type="ARBA" id="ARBA00023163"/>
    </source>
</evidence>
<keyword evidence="7" id="KW-0032">Aminotransferase</keyword>
<dbReference type="PANTHER" id="PTHR46577">
    <property type="entry name" value="HTH-TYPE TRANSCRIPTIONAL REGULATORY PROTEIN GABR"/>
    <property type="match status" value="1"/>
</dbReference>
<dbReference type="Pfam" id="PF00392">
    <property type="entry name" value="GntR"/>
    <property type="match status" value="1"/>
</dbReference>
<keyword evidence="8" id="KW-1185">Reference proteome</keyword>
<dbReference type="SUPFAM" id="SSF46785">
    <property type="entry name" value="Winged helix' DNA-binding domain"/>
    <property type="match status" value="1"/>
</dbReference>
<dbReference type="CDD" id="cd00609">
    <property type="entry name" value="AAT_like"/>
    <property type="match status" value="1"/>
</dbReference>
<reference evidence="8" key="1">
    <citation type="journal article" date="2019" name="Int. J. Syst. Evol. Microbiol.">
        <title>The Global Catalogue of Microorganisms (GCM) 10K type strain sequencing project: providing services to taxonomists for standard genome sequencing and annotation.</title>
        <authorList>
            <consortium name="The Broad Institute Genomics Platform"/>
            <consortium name="The Broad Institute Genome Sequencing Center for Infectious Disease"/>
            <person name="Wu L."/>
            <person name="Ma J."/>
        </authorList>
    </citation>
    <scope>NUCLEOTIDE SEQUENCE [LARGE SCALE GENOMIC DNA]</scope>
    <source>
        <strain evidence="8">CGMCC 4.1622</strain>
    </source>
</reference>
<dbReference type="InterPro" id="IPR036390">
    <property type="entry name" value="WH_DNA-bd_sf"/>
</dbReference>
<gene>
    <name evidence="7" type="ORF">ACFPZF_19485</name>
</gene>
<feature type="domain" description="HTH gntR-type" evidence="6">
    <location>
        <begin position="9"/>
        <end position="77"/>
    </location>
</feature>
<keyword evidence="7" id="KW-0808">Transferase</keyword>
<evidence type="ECO:0000313" key="7">
    <source>
        <dbReference type="EMBL" id="MFC5643533.1"/>
    </source>
</evidence>
<dbReference type="GO" id="GO:0008483">
    <property type="term" value="F:transaminase activity"/>
    <property type="evidence" value="ECO:0007669"/>
    <property type="project" value="UniProtKB-KW"/>
</dbReference>
<dbReference type="InterPro" id="IPR036388">
    <property type="entry name" value="WH-like_DNA-bd_sf"/>
</dbReference>
<dbReference type="InterPro" id="IPR004839">
    <property type="entry name" value="Aminotransferase_I/II_large"/>
</dbReference>
<organism evidence="7 8">
    <name type="scientific">Kitasatospora cinereorecta</name>
    <dbReference type="NCBI Taxonomy" id="285560"/>
    <lineage>
        <taxon>Bacteria</taxon>
        <taxon>Bacillati</taxon>
        <taxon>Actinomycetota</taxon>
        <taxon>Actinomycetes</taxon>
        <taxon>Kitasatosporales</taxon>
        <taxon>Streptomycetaceae</taxon>
        <taxon>Kitasatospora</taxon>
    </lineage>
</organism>
<evidence type="ECO:0000313" key="8">
    <source>
        <dbReference type="Proteomes" id="UP001596066"/>
    </source>
</evidence>
<name>A0ABW0VDE3_9ACTN</name>
<dbReference type="PROSITE" id="PS50949">
    <property type="entry name" value="HTH_GNTR"/>
    <property type="match status" value="1"/>
</dbReference>
<evidence type="ECO:0000256" key="1">
    <source>
        <dbReference type="ARBA" id="ARBA00005384"/>
    </source>
</evidence>
<dbReference type="InterPro" id="IPR015422">
    <property type="entry name" value="PyrdxlP-dep_Trfase_small"/>
</dbReference>
<dbReference type="InterPro" id="IPR015421">
    <property type="entry name" value="PyrdxlP-dep_Trfase_major"/>
</dbReference>
<evidence type="ECO:0000256" key="4">
    <source>
        <dbReference type="ARBA" id="ARBA00023125"/>
    </source>
</evidence>
<dbReference type="InterPro" id="IPR015424">
    <property type="entry name" value="PyrdxlP-dep_Trfase"/>
</dbReference>
<sequence>MKGIEPMSEHDYRLIADEVAAAIDAGRLRPGQQLPTQRAFARRRGIANSTAGRVYRELVARGLVVGEVGRGTFVRAGRGTASAVPLAEPAAARVDLELNYPVVPEQSALLAAGLAPLLRADVLDAALRPVPVTGTADAREAFAALAAGTTTRTAPGTATGPDRPDWQPSPDDLLFAGNGRQALAAALASLVPPGQRLGVEALTYPVVKALAQRLGIVLVPLPVDEHGLLPDALATAARGGPLRALYLQPRLQNPLGATLSPERRAHLAAEVRRLDVPVVEDAIWSFLHPGAPPLAALVPERTVLVDSLSKRLAPGLSTGFAVVPRGLHGAVGAALRSGGSAPSGFALEAAVRWIADGTLETVAAAKRADAAQRQVLARHLLTGRRLHADPTSYYLWWELPPAWRADTFVAAAGRAGIAVTPAAAFAVGSHAALSAVRVGLASPPVPVLTRALATLAELADSLPEDHLDRSGRRGGG</sequence>
<dbReference type="InterPro" id="IPR051446">
    <property type="entry name" value="HTH_trans_reg/aminotransferase"/>
</dbReference>
<comment type="caution">
    <text evidence="7">The sequence shown here is derived from an EMBL/GenBank/DDBJ whole genome shotgun (WGS) entry which is preliminary data.</text>
</comment>
<dbReference type="RefSeq" id="WP_346143135.1">
    <property type="nucleotide sequence ID" value="NZ_BAAAUA010000012.1"/>
</dbReference>
<dbReference type="SUPFAM" id="SSF53383">
    <property type="entry name" value="PLP-dependent transferases"/>
    <property type="match status" value="1"/>
</dbReference>
<comment type="similarity">
    <text evidence="1">In the C-terminal section; belongs to the class-I pyridoxal-phosphate-dependent aminotransferase family.</text>
</comment>
<accession>A0ABW0VDE3</accession>
<dbReference type="InterPro" id="IPR000524">
    <property type="entry name" value="Tscrpt_reg_HTH_GntR"/>
</dbReference>
<proteinExistence type="inferred from homology"/>
<evidence type="ECO:0000256" key="3">
    <source>
        <dbReference type="ARBA" id="ARBA00023015"/>
    </source>
</evidence>
<dbReference type="Gene3D" id="3.90.1150.10">
    <property type="entry name" value="Aspartate Aminotransferase, domain 1"/>
    <property type="match status" value="1"/>
</dbReference>
<dbReference type="SMART" id="SM00345">
    <property type="entry name" value="HTH_GNTR"/>
    <property type="match status" value="1"/>
</dbReference>
<evidence type="ECO:0000259" key="6">
    <source>
        <dbReference type="PROSITE" id="PS50949"/>
    </source>
</evidence>
<protein>
    <submittedName>
        <fullName evidence="7">PLP-dependent aminotransferase family protein</fullName>
    </submittedName>
</protein>
<keyword evidence="4" id="KW-0238">DNA-binding</keyword>
<dbReference type="Proteomes" id="UP001596066">
    <property type="component" value="Unassembled WGS sequence"/>
</dbReference>
<dbReference type="Pfam" id="PF00155">
    <property type="entry name" value="Aminotran_1_2"/>
    <property type="match status" value="1"/>
</dbReference>
<dbReference type="EMBL" id="JBHSOC010000033">
    <property type="protein sequence ID" value="MFC5643533.1"/>
    <property type="molecule type" value="Genomic_DNA"/>
</dbReference>
<keyword evidence="3" id="KW-0805">Transcription regulation</keyword>